<feature type="compositionally biased region" description="Basic and acidic residues" evidence="5">
    <location>
        <begin position="645"/>
        <end position="657"/>
    </location>
</feature>
<evidence type="ECO:0000259" key="6">
    <source>
        <dbReference type="PROSITE" id="PS50090"/>
    </source>
</evidence>
<sequence>MENSDSSHSDIPSIENSPENSANSNWDTLTAYKLNLKLQLKYKKLSDILEKSLKKNKNFQIELSKLSLTDIENKINAALKTNEGILSNPGFIFDSLLSEKSSDLDSFSNHLVKFRKNRKESTISENPENIQRYSDVLFDKSQIDPNSSAKLKPVFKMHTKAKKWTLLEKKNLALGVRHLNKQILINKIIDSTELSPTEKKKNIELVNKLKSKPLEVNIDGLDWKEISRVFVPTQKPSACAIQWATHGHPIINKKPWSENEITELNKLATEHHERDWVLIASKLNTNRTAQQCFKMYQRKINSKLALSKWTKKEDELLKSLVAQYGEGNWQTISSFFIGRTGQQILHRWYKSVNPNLKSGKWKPEEDTRLMVGVSIFGVGRWNKICQFVPGRTDVKCRERYVNVLAPNLNRGKWTPLEDYKLAKAVCEVGLGKWSTVAEMVGNRTDSQCWKHWATLERRGVKIVTVPNSDDSVSRTLKFPRLDGALEDTQTSTEVDSLDTQSNVFNSDDLTSASIEKNIKRYKQHPDLEGIDQESSKKRRWKRFDSSNYFESSVDAMAEDISDSELFFFKSSKKPKNSATAASEALLHMSSLVNNPNGPETLEPEVAKQLSMFRKILSSAASKPIENDKNGISGQNNYPFSSMTDRNLDDYSRNKATEQDDDDKSSQDDAETNQSYDLSDSIIISSLLKKRNTIDKLDWMEFLQLEDSSKSVLFGSNVASLSTVDCEKQTMGNNSADGTIEVDKTKIGQNKEISSSEGLKLLEFKSLLNETPIPPNLITTKALLALLEKFPELLAAFNSGITGEDYDIGSSSSVAGSSSIGADSSNYILNLEDKEYLCLENVLKNVFMWPLLLGSSLNFKK</sequence>
<feature type="domain" description="Myb-like" evidence="6">
    <location>
        <begin position="353"/>
        <end position="404"/>
    </location>
</feature>
<dbReference type="GO" id="GO:0042796">
    <property type="term" value="P:snRNA transcription by RNA polymerase III"/>
    <property type="evidence" value="ECO:0007669"/>
    <property type="project" value="TreeGrafter"/>
</dbReference>
<dbReference type="GO" id="GO:0001006">
    <property type="term" value="F:RNA polymerase III type 3 promoter sequence-specific DNA binding"/>
    <property type="evidence" value="ECO:0007669"/>
    <property type="project" value="TreeGrafter"/>
</dbReference>
<dbReference type="GO" id="GO:0000978">
    <property type="term" value="F:RNA polymerase II cis-regulatory region sequence-specific DNA binding"/>
    <property type="evidence" value="ECO:0007669"/>
    <property type="project" value="TreeGrafter"/>
</dbReference>
<reference evidence="8 9" key="1">
    <citation type="submission" date="2017-01" db="EMBL/GenBank/DDBJ databases">
        <authorList>
            <person name="Mah S.A."/>
            <person name="Swanson W.J."/>
            <person name="Moy G.W."/>
            <person name="Vacquier V.D."/>
        </authorList>
    </citation>
    <scope>NUCLEOTIDE SEQUENCE [LARGE SCALE GENOMIC DNA]</scope>
    <source>
        <strain evidence="8 9">GSMNP</strain>
    </source>
</reference>
<dbReference type="InterPro" id="IPR001005">
    <property type="entry name" value="SANT/Myb"/>
</dbReference>
<evidence type="ECO:0000256" key="1">
    <source>
        <dbReference type="ARBA" id="ARBA00023015"/>
    </source>
</evidence>
<feature type="domain" description="HTH myb-type" evidence="7">
    <location>
        <begin position="409"/>
        <end position="460"/>
    </location>
</feature>
<dbReference type="GO" id="GO:0042795">
    <property type="term" value="P:snRNA transcription by RNA polymerase II"/>
    <property type="evidence" value="ECO:0007669"/>
    <property type="project" value="TreeGrafter"/>
</dbReference>
<dbReference type="AlphaFoldDB" id="A0A1R1XP07"/>
<dbReference type="PANTHER" id="PTHR46621:SF1">
    <property type="entry name" value="SNRNA-ACTIVATING PROTEIN COMPLEX SUBUNIT 4"/>
    <property type="match status" value="1"/>
</dbReference>
<accession>A0A1R1XP07</accession>
<dbReference type="InterPro" id="IPR017930">
    <property type="entry name" value="Myb_dom"/>
</dbReference>
<keyword evidence="2" id="KW-0238">DNA-binding</keyword>
<keyword evidence="1" id="KW-0805">Transcription regulation</keyword>
<evidence type="ECO:0000256" key="5">
    <source>
        <dbReference type="SAM" id="MobiDB-lite"/>
    </source>
</evidence>
<evidence type="ECO:0000313" key="9">
    <source>
        <dbReference type="Proteomes" id="UP000187283"/>
    </source>
</evidence>
<dbReference type="OrthoDB" id="2143914at2759"/>
<dbReference type="CDD" id="cd00167">
    <property type="entry name" value="SANT"/>
    <property type="match status" value="3"/>
</dbReference>
<name>A0A1R1XP07_9FUNG</name>
<evidence type="ECO:0000313" key="8">
    <source>
        <dbReference type="EMBL" id="OMJ16350.1"/>
    </source>
</evidence>
<gene>
    <name evidence="8" type="ORF">AYI70_g6665</name>
</gene>
<organism evidence="8 9">
    <name type="scientific">Smittium culicis</name>
    <dbReference type="NCBI Taxonomy" id="133412"/>
    <lineage>
        <taxon>Eukaryota</taxon>
        <taxon>Fungi</taxon>
        <taxon>Fungi incertae sedis</taxon>
        <taxon>Zoopagomycota</taxon>
        <taxon>Kickxellomycotina</taxon>
        <taxon>Harpellomycetes</taxon>
        <taxon>Harpellales</taxon>
        <taxon>Legeriomycetaceae</taxon>
        <taxon>Smittium</taxon>
    </lineage>
</organism>
<evidence type="ECO:0000259" key="7">
    <source>
        <dbReference type="PROSITE" id="PS51294"/>
    </source>
</evidence>
<feature type="domain" description="HTH myb-type" evidence="7">
    <location>
        <begin position="353"/>
        <end position="408"/>
    </location>
</feature>
<feature type="domain" description="Myb-like" evidence="6">
    <location>
        <begin position="248"/>
        <end position="300"/>
    </location>
</feature>
<dbReference type="GO" id="GO:0019185">
    <property type="term" value="C:snRNA-activating protein complex"/>
    <property type="evidence" value="ECO:0007669"/>
    <property type="project" value="TreeGrafter"/>
</dbReference>
<feature type="compositionally biased region" description="Polar residues" evidence="5">
    <location>
        <begin position="629"/>
        <end position="644"/>
    </location>
</feature>
<protein>
    <submittedName>
        <fullName evidence="8">Myb-like protein L</fullName>
    </submittedName>
</protein>
<feature type="compositionally biased region" description="Acidic residues" evidence="5">
    <location>
        <begin position="658"/>
        <end position="670"/>
    </location>
</feature>
<dbReference type="InterPro" id="IPR009057">
    <property type="entry name" value="Homeodomain-like_sf"/>
</dbReference>
<dbReference type="Gene3D" id="1.10.10.60">
    <property type="entry name" value="Homeodomain-like"/>
    <property type="match status" value="4"/>
</dbReference>
<dbReference type="PANTHER" id="PTHR46621">
    <property type="entry name" value="SNRNA-ACTIVATING PROTEIN COMPLEX SUBUNIT 4"/>
    <property type="match status" value="1"/>
</dbReference>
<keyword evidence="4" id="KW-0539">Nucleus</keyword>
<feature type="region of interest" description="Disordered" evidence="5">
    <location>
        <begin position="623"/>
        <end position="673"/>
    </location>
</feature>
<keyword evidence="3" id="KW-0804">Transcription</keyword>
<feature type="compositionally biased region" description="Polar residues" evidence="5">
    <location>
        <begin position="9"/>
        <end position="22"/>
    </location>
</feature>
<dbReference type="EMBL" id="LSSN01002367">
    <property type="protein sequence ID" value="OMJ16350.1"/>
    <property type="molecule type" value="Genomic_DNA"/>
</dbReference>
<evidence type="ECO:0000256" key="2">
    <source>
        <dbReference type="ARBA" id="ARBA00023125"/>
    </source>
</evidence>
<dbReference type="Pfam" id="PF13921">
    <property type="entry name" value="Myb_DNA-bind_6"/>
    <property type="match status" value="1"/>
</dbReference>
<dbReference type="PROSITE" id="PS51294">
    <property type="entry name" value="HTH_MYB"/>
    <property type="match status" value="4"/>
</dbReference>
<proteinExistence type="predicted"/>
<dbReference type="STRING" id="133412.A0A1R1XP07"/>
<feature type="domain" description="Myb-like" evidence="6">
    <location>
        <begin position="301"/>
        <end position="352"/>
    </location>
</feature>
<dbReference type="Proteomes" id="UP000187283">
    <property type="component" value="Unassembled WGS sequence"/>
</dbReference>
<feature type="domain" description="HTH myb-type" evidence="7">
    <location>
        <begin position="308"/>
        <end position="350"/>
    </location>
</feature>
<feature type="region of interest" description="Disordered" evidence="5">
    <location>
        <begin position="1"/>
        <end position="22"/>
    </location>
</feature>
<dbReference type="Pfam" id="PF00249">
    <property type="entry name" value="Myb_DNA-binding"/>
    <property type="match status" value="1"/>
</dbReference>
<evidence type="ECO:0000256" key="3">
    <source>
        <dbReference type="ARBA" id="ARBA00023163"/>
    </source>
</evidence>
<evidence type="ECO:0000256" key="4">
    <source>
        <dbReference type="ARBA" id="ARBA00023242"/>
    </source>
</evidence>
<comment type="caution">
    <text evidence="8">The sequence shown here is derived from an EMBL/GenBank/DDBJ whole genome shotgun (WGS) entry which is preliminary data.</text>
</comment>
<dbReference type="InterPro" id="IPR051575">
    <property type="entry name" value="Myb-like_DNA-bd"/>
</dbReference>
<keyword evidence="9" id="KW-1185">Reference proteome</keyword>
<feature type="domain" description="Myb-like" evidence="6">
    <location>
        <begin position="405"/>
        <end position="456"/>
    </location>
</feature>
<dbReference type="SUPFAM" id="SSF46689">
    <property type="entry name" value="Homeodomain-like"/>
    <property type="match status" value="4"/>
</dbReference>
<feature type="domain" description="HTH myb-type" evidence="7">
    <location>
        <begin position="248"/>
        <end position="304"/>
    </location>
</feature>
<dbReference type="PROSITE" id="PS50090">
    <property type="entry name" value="MYB_LIKE"/>
    <property type="match status" value="4"/>
</dbReference>
<dbReference type="SMART" id="SM00717">
    <property type="entry name" value="SANT"/>
    <property type="match status" value="5"/>
</dbReference>